<organism evidence="1 2">
    <name type="scientific">Araneus ventricosus</name>
    <name type="common">Orbweaver spider</name>
    <name type="synonym">Epeira ventricosa</name>
    <dbReference type="NCBI Taxonomy" id="182803"/>
    <lineage>
        <taxon>Eukaryota</taxon>
        <taxon>Metazoa</taxon>
        <taxon>Ecdysozoa</taxon>
        <taxon>Arthropoda</taxon>
        <taxon>Chelicerata</taxon>
        <taxon>Arachnida</taxon>
        <taxon>Araneae</taxon>
        <taxon>Araneomorphae</taxon>
        <taxon>Entelegynae</taxon>
        <taxon>Araneoidea</taxon>
        <taxon>Araneidae</taxon>
        <taxon>Araneus</taxon>
    </lineage>
</organism>
<protein>
    <submittedName>
        <fullName evidence="1">Uncharacterized protein</fullName>
    </submittedName>
</protein>
<reference evidence="1 2" key="1">
    <citation type="journal article" date="2019" name="Sci. Rep.">
        <title>Orb-weaving spider Araneus ventricosus genome elucidates the spidroin gene catalogue.</title>
        <authorList>
            <person name="Kono N."/>
            <person name="Nakamura H."/>
            <person name="Ohtoshi R."/>
            <person name="Moran D.A.P."/>
            <person name="Shinohara A."/>
            <person name="Yoshida Y."/>
            <person name="Fujiwara M."/>
            <person name="Mori M."/>
            <person name="Tomita M."/>
            <person name="Arakawa K."/>
        </authorList>
    </citation>
    <scope>NUCLEOTIDE SEQUENCE [LARGE SCALE GENOMIC DNA]</scope>
</reference>
<dbReference type="Proteomes" id="UP000499080">
    <property type="component" value="Unassembled WGS sequence"/>
</dbReference>
<comment type="caution">
    <text evidence="1">The sequence shown here is derived from an EMBL/GenBank/DDBJ whole genome shotgun (WGS) entry which is preliminary data.</text>
</comment>
<dbReference type="AlphaFoldDB" id="A0A4Y2HJH8"/>
<name>A0A4Y2HJH8_ARAVE</name>
<gene>
    <name evidence="1" type="ORF">AVEN_214854_1</name>
</gene>
<dbReference type="EMBL" id="BGPR01001981">
    <property type="protein sequence ID" value="GBM65505.1"/>
    <property type="molecule type" value="Genomic_DNA"/>
</dbReference>
<sequence length="101" mass="11539">MAKFCNIFSAVIIAVCLAGFAFQIQVGKFSQADDDDATFLSSYQPKAPCSKYWDYFIQIWWENRKSVLSHGVFYNAVERHQLLGPCHRTLLRSTSLVTDLI</sequence>
<evidence type="ECO:0000313" key="2">
    <source>
        <dbReference type="Proteomes" id="UP000499080"/>
    </source>
</evidence>
<proteinExistence type="predicted"/>
<keyword evidence="2" id="KW-1185">Reference proteome</keyword>
<evidence type="ECO:0000313" key="1">
    <source>
        <dbReference type="EMBL" id="GBM65505.1"/>
    </source>
</evidence>
<accession>A0A4Y2HJH8</accession>